<keyword evidence="3" id="KW-1185">Reference proteome</keyword>
<accession>E7FTV4</accession>
<dbReference type="OrthoDB" id="9775203at2"/>
<comment type="caution">
    <text evidence="2">The sequence shown here is derived from an EMBL/GenBank/DDBJ whole genome shotgun (WGS) entry which is preliminary data.</text>
</comment>
<dbReference type="PANTHER" id="PTHR46889:SF4">
    <property type="entry name" value="TRANSPOSASE INSO FOR INSERTION SEQUENCE ELEMENT IS911B-RELATED"/>
    <property type="match status" value="1"/>
</dbReference>
<organism evidence="2 3">
    <name type="scientific">Erysipelothrix rhusiopathiae ATCC 19414</name>
    <dbReference type="NCBI Taxonomy" id="525280"/>
    <lineage>
        <taxon>Bacteria</taxon>
        <taxon>Bacillati</taxon>
        <taxon>Bacillota</taxon>
        <taxon>Erysipelotrichia</taxon>
        <taxon>Erysipelotrichales</taxon>
        <taxon>Erysipelotrichaceae</taxon>
        <taxon>Erysipelothrix</taxon>
    </lineage>
</organism>
<dbReference type="InterPro" id="IPR025948">
    <property type="entry name" value="HTH-like_dom"/>
</dbReference>
<name>E7FTV4_ERYRH</name>
<dbReference type="STRING" id="1648.A2I91_05995"/>
<evidence type="ECO:0000313" key="3">
    <source>
        <dbReference type="Proteomes" id="UP000003028"/>
    </source>
</evidence>
<protein>
    <recommendedName>
        <fullName evidence="1">HTH-like domain-containing protein</fullName>
    </recommendedName>
</protein>
<dbReference type="Pfam" id="PF13276">
    <property type="entry name" value="HTH_21"/>
    <property type="match status" value="1"/>
</dbReference>
<sequence length="122" mass="14249">MCNILNVSRQGVYTYVDSSEKVDEYAEKVTKVFYDSHGIYGTRKMKALLTREGVILSRRRISRIMCDNGLVSVYTNKKYRPYKSKVNKNTTTNAINRKFDDRKQFEVIVNDLTYLRLGSSWS</sequence>
<evidence type="ECO:0000313" key="2">
    <source>
        <dbReference type="EMBL" id="EFY09443.1"/>
    </source>
</evidence>
<dbReference type="EMBL" id="ACLK02000001">
    <property type="protein sequence ID" value="EFY09443.1"/>
    <property type="molecule type" value="Genomic_DNA"/>
</dbReference>
<gene>
    <name evidence="2" type="ORF">HMPREF0357_10238</name>
</gene>
<dbReference type="PANTHER" id="PTHR46889">
    <property type="entry name" value="TRANSPOSASE INSF FOR INSERTION SEQUENCE IS3B-RELATED"/>
    <property type="match status" value="1"/>
</dbReference>
<feature type="domain" description="HTH-like" evidence="1">
    <location>
        <begin position="24"/>
        <end position="78"/>
    </location>
</feature>
<reference evidence="2" key="1">
    <citation type="submission" date="2011-01" db="EMBL/GenBank/DDBJ databases">
        <authorList>
            <person name="Muzny D."/>
            <person name="Qin X."/>
            <person name="Buhay C."/>
            <person name="Dugan-Rocha S."/>
            <person name="Ding Y."/>
            <person name="Chen G."/>
            <person name="Hawes A."/>
            <person name="Holder M."/>
            <person name="Jhangiani S."/>
            <person name="Johnson A."/>
            <person name="Khan Z."/>
            <person name="Li Z."/>
            <person name="Liu W."/>
            <person name="Liu X."/>
            <person name="Perez L."/>
            <person name="Shen H."/>
            <person name="Wang Q."/>
            <person name="Watt J."/>
            <person name="Xi L."/>
            <person name="Xin Y."/>
            <person name="Zhou J."/>
            <person name="Deng J."/>
            <person name="Jiang H."/>
            <person name="Liu Y."/>
            <person name="Qu J."/>
            <person name="Song X.-Z."/>
            <person name="Zhang L."/>
            <person name="Villasana D."/>
            <person name="Johnson A."/>
            <person name="Liu J."/>
            <person name="Liyanage D."/>
            <person name="Lorensuhewa L."/>
            <person name="Robinson T."/>
            <person name="Song A."/>
            <person name="Song B.-B."/>
            <person name="Dinh H."/>
            <person name="Thornton R."/>
            <person name="Coyle M."/>
            <person name="Francisco L."/>
            <person name="Jackson L."/>
            <person name="Javaid M."/>
            <person name="Korchina V."/>
            <person name="Kovar C."/>
            <person name="Mata R."/>
            <person name="Mathew T."/>
            <person name="Ngo R."/>
            <person name="Nguyen L."/>
            <person name="Nguyen N."/>
            <person name="Okwuonu G."/>
            <person name="Ongeri F."/>
            <person name="Pham C."/>
            <person name="Simmons D."/>
            <person name="Wilczek-Boney K."/>
            <person name="Hale W."/>
            <person name="Jakkamsetti A."/>
            <person name="Pham P."/>
            <person name="Ruth R."/>
            <person name="San Lucas F."/>
            <person name="Warren J."/>
            <person name="Zhang J."/>
            <person name="Zhao Z."/>
            <person name="Zhou C."/>
            <person name="Zhu D."/>
            <person name="Lee S."/>
            <person name="Bess C."/>
            <person name="Blankenburg K."/>
            <person name="Forbes L."/>
            <person name="Fu Q."/>
            <person name="Gubbala S."/>
            <person name="Hirani K."/>
            <person name="Jayaseelan J.C."/>
            <person name="Lara F."/>
            <person name="Munidasa M."/>
            <person name="Palculict T."/>
            <person name="Patil S."/>
            <person name="Pu L.-L."/>
            <person name="Saada N."/>
            <person name="Tang L."/>
            <person name="Weissenberger G."/>
            <person name="Zhu Y."/>
            <person name="Hemphill L."/>
            <person name="Shang Y."/>
            <person name="Youmans B."/>
            <person name="Ayvaz T."/>
            <person name="Ross M."/>
            <person name="Santibanez J."/>
            <person name="Aqrawi P."/>
            <person name="Gross S."/>
            <person name="Joshi V."/>
            <person name="Fowler G."/>
            <person name="Nazareth L."/>
            <person name="Reid J."/>
            <person name="Worley K."/>
            <person name="Petrosino J."/>
            <person name="Highlander S."/>
            <person name="Gibbs R."/>
        </authorList>
    </citation>
    <scope>NUCLEOTIDE SEQUENCE [LARGE SCALE GENOMIC DNA]</scope>
    <source>
        <strain evidence="2">ATCC 19414</strain>
    </source>
</reference>
<proteinExistence type="predicted"/>
<dbReference type="Proteomes" id="UP000003028">
    <property type="component" value="Unassembled WGS sequence"/>
</dbReference>
<dbReference type="InterPro" id="IPR050900">
    <property type="entry name" value="Transposase_IS3/IS150/IS904"/>
</dbReference>
<dbReference type="AlphaFoldDB" id="E7FTV4"/>
<evidence type="ECO:0000259" key="1">
    <source>
        <dbReference type="Pfam" id="PF13276"/>
    </source>
</evidence>